<name>A0A3S1AXD0_ELYCH</name>
<feature type="non-terminal residue" evidence="2">
    <location>
        <position position="1"/>
    </location>
</feature>
<dbReference type="AlphaFoldDB" id="A0A3S1AXD0"/>
<proteinExistence type="predicted"/>
<dbReference type="OrthoDB" id="10064600at2759"/>
<sequence>RETTWRRTDDNTVPCTCCSQFPHTINRQDLFFLYKWYVLPSAKMSQEEKRKRAEAAQYQTRWHQMCDYHSMQSLGHPRNITYHHSQQTNPYWLNHNHQNHPPFPRPQHFYPMRQVFVQQGPFGNGGNRFLPAPLPHFPNPMHFPPHAPSPNYNNDHRRNRNHPDNDHGHEVHRFYHNNLVRIFGQDRSHRYEIGQGARPKTFSGRYQKDKNRPTRKKNHQSIMPDTQSSFTAEEGSLSPEGISQKNLLCSSDDKPDLEFAPHCSTKDSKESITENDVEQKTHKKCALVSVCDSEIEGAVGGIDCIKNSEGPHGDDQDLDPSIYDKNLIDEGAICDLDSMFRNQEFSGSNGDLKSLYLSDENESGNCDDNSEHLQTLNSFTKHNYDNSDRDGCDIEEKSGSNFQERLGSPTKPLSSLPLPCKSESVTSSQKDLKSNGERVNDFERIELEDGEDTGDFIDTDLPAQCLLSSSDEMDNESSSDIEEDPAFLLENASASLKLAGPDINCNNLPIHGSNVQPEAFEDIETKTSKLQLSNSPSSSQSYSRKRSGNFKRHKRQCNTCGFNGLGINSSDSENDDSHKVDIPISYINKASNCATFFCNQGNFCGDGAAASQVMLEDNQLPLNRAGNSNIAHLSPHLPNSPPGADSEMPISSDQYFLNVGAIPAPSGVAILQGGPGRSVSEPSPADACSLSAHPETSSCSTTASGGACHQQFQANGYPSSSYQEGNESLAEKVAENGGQLIEGDSYSASSYNAEMHNTTRTGSCCIKEMAADGSSPEDPSLSHDSSDNIDMVLLPMEEEIEPVLRMGSLLCGGGGGSGTGDLDAGSAGFLSPTFQHGTVSNLCEEYDGRCSLDQGHLRGAVPSKEFYELIKTVSTTDSYMRFYDKDGHDVQRERVCVSDDEQSHEDSSKAERLRVDRVMIWNEYEAYVMQFKQIAVSACGQTAVLNVLKALKIPCEKSSVCKVIQGSLRKEDADIPEYLFSRAVAGTTAEELMSGIETLSGGTVGGRFFAFWPLRKVKLLQWLAYWMKRGAIPVATLNLQQGPHSVWQVPDSWHHQMVYGVSHQGLYLTNPLEIVSERSAMKQLSSDSVLMVRRQDIISRFRKTTDLGELLGHADPRWSTMNVLGQVVNVLREFNMPSVPGYRLQVTSHVSIPACYKAGITLFMRKDKAAWTTLLNSPDLPIDIQSSSPKSDTQESVVGAGALCM</sequence>
<comment type="caution">
    <text evidence="2">The sequence shown here is derived from an EMBL/GenBank/DDBJ whole genome shotgun (WGS) entry which is preliminary data.</text>
</comment>
<dbReference type="EMBL" id="RQTK01001339">
    <property type="protein sequence ID" value="RUS70762.1"/>
    <property type="molecule type" value="Genomic_DNA"/>
</dbReference>
<protein>
    <submittedName>
        <fullName evidence="2">Uncharacterized protein</fullName>
    </submittedName>
</protein>
<feature type="region of interest" description="Disordered" evidence="1">
    <location>
        <begin position="146"/>
        <end position="168"/>
    </location>
</feature>
<accession>A0A3S1AXD0</accession>
<feature type="region of interest" description="Disordered" evidence="1">
    <location>
        <begin position="384"/>
        <end position="437"/>
    </location>
</feature>
<feature type="compositionally biased region" description="Low complexity" evidence="1">
    <location>
        <begin position="696"/>
        <end position="705"/>
    </location>
</feature>
<organism evidence="2 3">
    <name type="scientific">Elysia chlorotica</name>
    <name type="common">Eastern emerald elysia</name>
    <name type="synonym">Sea slug</name>
    <dbReference type="NCBI Taxonomy" id="188477"/>
    <lineage>
        <taxon>Eukaryota</taxon>
        <taxon>Metazoa</taxon>
        <taxon>Spiralia</taxon>
        <taxon>Lophotrochozoa</taxon>
        <taxon>Mollusca</taxon>
        <taxon>Gastropoda</taxon>
        <taxon>Heterobranchia</taxon>
        <taxon>Euthyneura</taxon>
        <taxon>Panpulmonata</taxon>
        <taxon>Sacoglossa</taxon>
        <taxon>Placobranchoidea</taxon>
        <taxon>Plakobranchidae</taxon>
        <taxon>Elysia</taxon>
    </lineage>
</organism>
<feature type="region of interest" description="Disordered" evidence="1">
    <location>
        <begin position="673"/>
        <end position="705"/>
    </location>
</feature>
<evidence type="ECO:0000313" key="2">
    <source>
        <dbReference type="EMBL" id="RUS70762.1"/>
    </source>
</evidence>
<keyword evidence="3" id="KW-1185">Reference proteome</keyword>
<feature type="region of interest" description="Disordered" evidence="1">
    <location>
        <begin position="527"/>
        <end position="550"/>
    </location>
</feature>
<feature type="region of interest" description="Disordered" evidence="1">
    <location>
        <begin position="259"/>
        <end position="278"/>
    </location>
</feature>
<feature type="compositionally biased region" description="Low complexity" evidence="1">
    <location>
        <begin position="528"/>
        <end position="542"/>
    </location>
</feature>
<evidence type="ECO:0000313" key="3">
    <source>
        <dbReference type="Proteomes" id="UP000271974"/>
    </source>
</evidence>
<gene>
    <name evidence="2" type="ORF">EGW08_021481</name>
</gene>
<feature type="compositionally biased region" description="Polar residues" evidence="1">
    <location>
        <begin position="220"/>
        <end position="231"/>
    </location>
</feature>
<dbReference type="Proteomes" id="UP000271974">
    <property type="component" value="Unassembled WGS sequence"/>
</dbReference>
<evidence type="ECO:0000256" key="1">
    <source>
        <dbReference type="SAM" id="MobiDB-lite"/>
    </source>
</evidence>
<reference evidence="2 3" key="1">
    <citation type="submission" date="2019-01" db="EMBL/GenBank/DDBJ databases">
        <title>A draft genome assembly of the solar-powered sea slug Elysia chlorotica.</title>
        <authorList>
            <person name="Cai H."/>
            <person name="Li Q."/>
            <person name="Fang X."/>
            <person name="Li J."/>
            <person name="Curtis N.E."/>
            <person name="Altenburger A."/>
            <person name="Shibata T."/>
            <person name="Feng M."/>
            <person name="Maeda T."/>
            <person name="Schwartz J.A."/>
            <person name="Shigenobu S."/>
            <person name="Lundholm N."/>
            <person name="Nishiyama T."/>
            <person name="Yang H."/>
            <person name="Hasebe M."/>
            <person name="Li S."/>
            <person name="Pierce S.K."/>
            <person name="Wang J."/>
        </authorList>
    </citation>
    <scope>NUCLEOTIDE SEQUENCE [LARGE SCALE GENOMIC DNA]</scope>
    <source>
        <strain evidence="2">EC2010</strain>
        <tissue evidence="2">Whole organism of an adult</tissue>
    </source>
</reference>
<feature type="compositionally biased region" description="Low complexity" evidence="1">
    <location>
        <begin position="406"/>
        <end position="422"/>
    </location>
</feature>
<feature type="region of interest" description="Disordered" evidence="1">
    <location>
        <begin position="193"/>
        <end position="250"/>
    </location>
</feature>
<feature type="compositionally biased region" description="Basic and acidic residues" evidence="1">
    <location>
        <begin position="384"/>
        <end position="398"/>
    </location>
</feature>